<proteinExistence type="predicted"/>
<accession>A0A016WHH8</accession>
<evidence type="ECO:0000313" key="1">
    <source>
        <dbReference type="EMBL" id="EYC39070.1"/>
    </source>
</evidence>
<gene>
    <name evidence="1" type="primary">Acey_s0678.g1452</name>
    <name evidence="1" type="ORF">Y032_0678g1452</name>
</gene>
<protein>
    <submittedName>
        <fullName evidence="1">Uncharacterized protein</fullName>
    </submittedName>
</protein>
<dbReference type="Proteomes" id="UP000024635">
    <property type="component" value="Unassembled WGS sequence"/>
</dbReference>
<keyword evidence="2" id="KW-1185">Reference proteome</keyword>
<evidence type="ECO:0000313" key="2">
    <source>
        <dbReference type="Proteomes" id="UP000024635"/>
    </source>
</evidence>
<organism evidence="1 2">
    <name type="scientific">Ancylostoma ceylanicum</name>
    <dbReference type="NCBI Taxonomy" id="53326"/>
    <lineage>
        <taxon>Eukaryota</taxon>
        <taxon>Metazoa</taxon>
        <taxon>Ecdysozoa</taxon>
        <taxon>Nematoda</taxon>
        <taxon>Chromadorea</taxon>
        <taxon>Rhabditida</taxon>
        <taxon>Rhabditina</taxon>
        <taxon>Rhabditomorpha</taxon>
        <taxon>Strongyloidea</taxon>
        <taxon>Ancylostomatidae</taxon>
        <taxon>Ancylostomatinae</taxon>
        <taxon>Ancylostoma</taxon>
    </lineage>
</organism>
<name>A0A016WHH8_9BILA</name>
<reference evidence="2" key="1">
    <citation type="journal article" date="2015" name="Nat. Genet.">
        <title>The genome and transcriptome of the zoonotic hookworm Ancylostoma ceylanicum identify infection-specific gene families.</title>
        <authorList>
            <person name="Schwarz E.M."/>
            <person name="Hu Y."/>
            <person name="Antoshechkin I."/>
            <person name="Miller M.M."/>
            <person name="Sternberg P.W."/>
            <person name="Aroian R.V."/>
        </authorList>
    </citation>
    <scope>NUCLEOTIDE SEQUENCE</scope>
    <source>
        <strain evidence="2">HY135</strain>
    </source>
</reference>
<sequence>MASKLVFRDKGLYQLAGTNLRAKTCITVDLIDRTGQGVFSSDIVAVAGSQHSLERRPPLLQGAETLTLRKRRFRHFCDFFCALLESAWRGGQESADAVDMKN</sequence>
<comment type="caution">
    <text evidence="1">The sequence shown here is derived from an EMBL/GenBank/DDBJ whole genome shotgun (WGS) entry which is preliminary data.</text>
</comment>
<dbReference type="AlphaFoldDB" id="A0A016WHH8"/>
<dbReference type="EMBL" id="JARK01000278">
    <property type="protein sequence ID" value="EYC39070.1"/>
    <property type="molecule type" value="Genomic_DNA"/>
</dbReference>